<dbReference type="Proteomes" id="UP000324897">
    <property type="component" value="Chromosome 7"/>
</dbReference>
<evidence type="ECO:0000313" key="2">
    <source>
        <dbReference type="Proteomes" id="UP000324897"/>
    </source>
</evidence>
<reference evidence="1 2" key="1">
    <citation type="journal article" date="2019" name="Sci. Rep.">
        <title>A high-quality genome of Eragrostis curvula grass provides insights into Poaceae evolution and supports new strategies to enhance forage quality.</title>
        <authorList>
            <person name="Carballo J."/>
            <person name="Santos B.A.C.M."/>
            <person name="Zappacosta D."/>
            <person name="Garbus I."/>
            <person name="Selva J.P."/>
            <person name="Gallo C.A."/>
            <person name="Diaz A."/>
            <person name="Albertini E."/>
            <person name="Caccamo M."/>
            <person name="Echenique V."/>
        </authorList>
    </citation>
    <scope>NUCLEOTIDE SEQUENCE [LARGE SCALE GENOMIC DNA]</scope>
    <source>
        <strain evidence="2">cv. Victoria</strain>
        <tissue evidence="1">Leaf</tissue>
    </source>
</reference>
<evidence type="ECO:0000313" key="1">
    <source>
        <dbReference type="EMBL" id="TVU19775.1"/>
    </source>
</evidence>
<dbReference type="EMBL" id="RWGY01000029">
    <property type="protein sequence ID" value="TVU19775.1"/>
    <property type="molecule type" value="Genomic_DNA"/>
</dbReference>
<dbReference type="Gramene" id="TVU19775">
    <property type="protein sequence ID" value="TVU19775"/>
    <property type="gene ID" value="EJB05_35946"/>
</dbReference>
<proteinExistence type="predicted"/>
<comment type="caution">
    <text evidence="1">The sequence shown here is derived from an EMBL/GenBank/DDBJ whole genome shotgun (WGS) entry which is preliminary data.</text>
</comment>
<name>A0A5J9U829_9POAL</name>
<feature type="non-terminal residue" evidence="1">
    <location>
        <position position="1"/>
    </location>
</feature>
<gene>
    <name evidence="1" type="ORF">EJB05_35946</name>
</gene>
<organism evidence="1 2">
    <name type="scientific">Eragrostis curvula</name>
    <name type="common">weeping love grass</name>
    <dbReference type="NCBI Taxonomy" id="38414"/>
    <lineage>
        <taxon>Eukaryota</taxon>
        <taxon>Viridiplantae</taxon>
        <taxon>Streptophyta</taxon>
        <taxon>Embryophyta</taxon>
        <taxon>Tracheophyta</taxon>
        <taxon>Spermatophyta</taxon>
        <taxon>Magnoliopsida</taxon>
        <taxon>Liliopsida</taxon>
        <taxon>Poales</taxon>
        <taxon>Poaceae</taxon>
        <taxon>PACMAD clade</taxon>
        <taxon>Chloridoideae</taxon>
        <taxon>Eragrostideae</taxon>
        <taxon>Eragrostidinae</taxon>
        <taxon>Eragrostis</taxon>
    </lineage>
</organism>
<keyword evidence="2" id="KW-1185">Reference proteome</keyword>
<sequence length="262" mass="29551">MTWSKAASPMAAAERPVLGGRLLVTKRDIHRKAMDMLSQEGDGEHKDGLTTAIDTTSNGTLIKECISKTEDAIAISGPDRIINPDPTSKVPRKEVLECVSSILKSHGYCPTGEGICIDNLNLSPYEVPLPEGLIPDEHGYGLITKVAKEAPHPSAGKKKVVKKKIPIPKGWDLKYRRRSFFPYWRSVLVMKFPMKAIRYYCVDKQLSTDKAIRYCCIHRQSSYERPIWYCCIDALEGIKESMRCLARKLNKTMHTAWINTQE</sequence>
<protein>
    <submittedName>
        <fullName evidence="1">Uncharacterized protein</fullName>
    </submittedName>
</protein>
<accession>A0A5J9U829</accession>
<dbReference type="AlphaFoldDB" id="A0A5J9U829"/>